<proteinExistence type="predicted"/>
<dbReference type="GO" id="GO:0071011">
    <property type="term" value="C:precatalytic spliceosome"/>
    <property type="evidence" value="ECO:0007669"/>
    <property type="project" value="TreeGrafter"/>
</dbReference>
<dbReference type="InterPro" id="IPR052647">
    <property type="entry name" value="Zinc_finger_CCCH-type"/>
</dbReference>
<accession>A0A9P9YK00</accession>
<evidence type="ECO:0000313" key="7">
    <source>
        <dbReference type="EMBL" id="KAI8038018.1"/>
    </source>
</evidence>
<feature type="zinc finger region" description="C3H1-type" evidence="4">
    <location>
        <begin position="465"/>
        <end position="492"/>
    </location>
</feature>
<keyword evidence="3 4" id="KW-0862">Zinc</keyword>
<evidence type="ECO:0000256" key="1">
    <source>
        <dbReference type="ARBA" id="ARBA00022723"/>
    </source>
</evidence>
<feature type="domain" description="C3H1-type" evidence="6">
    <location>
        <begin position="465"/>
        <end position="492"/>
    </location>
</feature>
<dbReference type="PANTHER" id="PTHR46582:SF1">
    <property type="entry name" value="ZINC FINGER CCCH DOMAIN-CONTAINING PROTEIN 18"/>
    <property type="match status" value="1"/>
</dbReference>
<dbReference type="PANTHER" id="PTHR46582">
    <property type="entry name" value="ZINC FINGER CCCH DOMAIN-CONTAINING PROTEIN 18"/>
    <property type="match status" value="1"/>
</dbReference>
<feature type="compositionally biased region" description="Basic and acidic residues" evidence="5">
    <location>
        <begin position="288"/>
        <end position="301"/>
    </location>
</feature>
<feature type="compositionally biased region" description="Basic and acidic residues" evidence="5">
    <location>
        <begin position="449"/>
        <end position="465"/>
    </location>
</feature>
<dbReference type="Pfam" id="PF18044">
    <property type="entry name" value="zf-CCCH_4"/>
    <property type="match status" value="1"/>
</dbReference>
<evidence type="ECO:0000259" key="6">
    <source>
        <dbReference type="PROSITE" id="PS50103"/>
    </source>
</evidence>
<feature type="compositionally biased region" description="Basic and acidic residues" evidence="5">
    <location>
        <begin position="411"/>
        <end position="434"/>
    </location>
</feature>
<evidence type="ECO:0000256" key="3">
    <source>
        <dbReference type="ARBA" id="ARBA00022833"/>
    </source>
</evidence>
<gene>
    <name evidence="7" type="ORF">M5D96_009059</name>
</gene>
<dbReference type="Gene3D" id="4.10.1000.10">
    <property type="entry name" value="Zinc finger, CCCH-type"/>
    <property type="match status" value="1"/>
</dbReference>
<sequence length="657" mass="73179">MSEQDGNDNLVPLTPIEKSEDLCLHTGNSQIEENKPEALDYSHIESEEFGLDELKDATNVPSKNITINTIEIYSSPMEKANKRLLDNAKCSDFSKSANNTSMPNEISKSSLAQSSFVYKPFDNTLHGMTDFEHSIDSERNESSEATDPALSFEKQKDAVEVPTNNSTITAIKGQSLSNKKSIKALDCSQLDDQDGALGEEADPIDMFCSTMRNPEELVSMFAADESEISTQDTLETIGSQEKEINYQDSMKNAIRNQEEFKKCNAKTTNKETQLDKDDRLGAQPNESSDLKNGKGIDDSLKIADNVPPIQNSKNDLEESGKGVDTGKHIDTLVKNKTSSLLESSKLSDDKAADVQVFKHTFNDTLESGEIFDDASLEAQQDHIRHEHRASDLEDGEVAGDDNSPSDLPDFLNKKNPEERMKANKKDEIKSKLLESGEWSEENTLEDGEISDKDDNDPRDLPKSEESGMPICRFHIRNACSWGNKCRFRHPEQSNKGNYVMFEKKLLPVAPASSLPGTKNRSRRPRSSGLNDMDTDPYYSKDQPEASERLALLPTPTFDELLMSQKNYQKRSVRSTARTSKLRPIAWESRLSSSSPSTTWRESHSDSSSPEGSPPPHTQPGGIGDMSINHDDQAHGVHLEFGVQQQQQLRLDATRAHL</sequence>
<feature type="region of interest" description="Disordered" evidence="5">
    <location>
        <begin position="135"/>
        <end position="161"/>
    </location>
</feature>
<feature type="region of interest" description="Disordered" evidence="5">
    <location>
        <begin position="510"/>
        <end position="544"/>
    </location>
</feature>
<name>A0A9P9YK00_9MUSC</name>
<dbReference type="GO" id="GO:0008270">
    <property type="term" value="F:zinc ion binding"/>
    <property type="evidence" value="ECO:0007669"/>
    <property type="project" value="UniProtKB-KW"/>
</dbReference>
<dbReference type="Proteomes" id="UP001059596">
    <property type="component" value="Unassembled WGS sequence"/>
</dbReference>
<keyword evidence="8" id="KW-1185">Reference proteome</keyword>
<feature type="region of interest" description="Disordered" evidence="5">
    <location>
        <begin position="261"/>
        <end position="327"/>
    </location>
</feature>
<evidence type="ECO:0000256" key="2">
    <source>
        <dbReference type="ARBA" id="ARBA00022771"/>
    </source>
</evidence>
<evidence type="ECO:0000313" key="8">
    <source>
        <dbReference type="Proteomes" id="UP001059596"/>
    </source>
</evidence>
<dbReference type="GO" id="GO:0003723">
    <property type="term" value="F:RNA binding"/>
    <property type="evidence" value="ECO:0007669"/>
    <property type="project" value="TreeGrafter"/>
</dbReference>
<dbReference type="PROSITE" id="PS50103">
    <property type="entry name" value="ZF_C3H1"/>
    <property type="match status" value="1"/>
</dbReference>
<feature type="compositionally biased region" description="Basic and acidic residues" evidence="5">
    <location>
        <begin position="314"/>
        <end position="327"/>
    </location>
</feature>
<organism evidence="7 8">
    <name type="scientific">Drosophila gunungcola</name>
    <name type="common">fruit fly</name>
    <dbReference type="NCBI Taxonomy" id="103775"/>
    <lineage>
        <taxon>Eukaryota</taxon>
        <taxon>Metazoa</taxon>
        <taxon>Ecdysozoa</taxon>
        <taxon>Arthropoda</taxon>
        <taxon>Hexapoda</taxon>
        <taxon>Insecta</taxon>
        <taxon>Pterygota</taxon>
        <taxon>Neoptera</taxon>
        <taxon>Endopterygota</taxon>
        <taxon>Diptera</taxon>
        <taxon>Brachycera</taxon>
        <taxon>Muscomorpha</taxon>
        <taxon>Ephydroidea</taxon>
        <taxon>Drosophilidae</taxon>
        <taxon>Drosophila</taxon>
        <taxon>Sophophora</taxon>
    </lineage>
</organism>
<protein>
    <recommendedName>
        <fullName evidence="6">C3H1-type domain-containing protein</fullName>
    </recommendedName>
</protein>
<keyword evidence="1 4" id="KW-0479">Metal-binding</keyword>
<comment type="caution">
    <text evidence="7">The sequence shown here is derived from an EMBL/GenBank/DDBJ whole genome shotgun (WGS) entry which is preliminary data.</text>
</comment>
<dbReference type="AlphaFoldDB" id="A0A9P9YK00"/>
<feature type="compositionally biased region" description="Basic and acidic residues" evidence="5">
    <location>
        <begin position="382"/>
        <end position="391"/>
    </location>
</feature>
<dbReference type="InterPro" id="IPR041367">
    <property type="entry name" value="Znf-CCCH_4"/>
</dbReference>
<evidence type="ECO:0000256" key="4">
    <source>
        <dbReference type="PROSITE-ProRule" id="PRU00723"/>
    </source>
</evidence>
<keyword evidence="2 4" id="KW-0863">Zinc-finger</keyword>
<dbReference type="InterPro" id="IPR000571">
    <property type="entry name" value="Znf_CCCH"/>
</dbReference>
<feature type="compositionally biased region" description="Acidic residues" evidence="5">
    <location>
        <begin position="437"/>
        <end position="448"/>
    </location>
</feature>
<feature type="compositionally biased region" description="Basic and acidic residues" evidence="5">
    <location>
        <begin position="261"/>
        <end position="280"/>
    </location>
</feature>
<reference evidence="7" key="1">
    <citation type="journal article" date="2023" name="Genome Biol. Evol.">
        <title>Long-read-based Genome Assembly of Drosophila gunungcola Reveals Fewer Chemosensory Genes in Flower-breeding Species.</title>
        <authorList>
            <person name="Negi A."/>
            <person name="Liao B.Y."/>
            <person name="Yeh S.D."/>
        </authorList>
    </citation>
    <scope>NUCLEOTIDE SEQUENCE</scope>
    <source>
        <strain evidence="7">Sukarami</strain>
    </source>
</reference>
<feature type="compositionally biased region" description="Low complexity" evidence="5">
    <location>
        <begin position="588"/>
        <end position="610"/>
    </location>
</feature>
<feature type="region of interest" description="Disordered" evidence="5">
    <location>
        <begin position="382"/>
        <end position="466"/>
    </location>
</feature>
<evidence type="ECO:0000256" key="5">
    <source>
        <dbReference type="SAM" id="MobiDB-lite"/>
    </source>
</evidence>
<dbReference type="EMBL" id="JAMKOV010000009">
    <property type="protein sequence ID" value="KAI8038018.1"/>
    <property type="molecule type" value="Genomic_DNA"/>
</dbReference>
<feature type="region of interest" description="Disordered" evidence="5">
    <location>
        <begin position="588"/>
        <end position="629"/>
    </location>
</feature>